<evidence type="ECO:0000313" key="9">
    <source>
        <dbReference type="EMBL" id="ASJ24892.1"/>
    </source>
</evidence>
<dbReference type="AlphaFoldDB" id="A0A248LJR0"/>
<dbReference type="EMBL" id="CP022115">
    <property type="protein sequence ID" value="ASJ24892.1"/>
    <property type="molecule type" value="Genomic_DNA"/>
</dbReference>
<dbReference type="GO" id="GO:0016020">
    <property type="term" value="C:membrane"/>
    <property type="evidence" value="ECO:0007669"/>
    <property type="project" value="UniProtKB-SubCell"/>
</dbReference>
<organism evidence="9 10">
    <name type="scientific">Laribacter hongkongensis</name>
    <dbReference type="NCBI Taxonomy" id="168471"/>
    <lineage>
        <taxon>Bacteria</taxon>
        <taxon>Pseudomonadati</taxon>
        <taxon>Pseudomonadota</taxon>
        <taxon>Betaproteobacteria</taxon>
        <taxon>Neisseriales</taxon>
        <taxon>Aquaspirillaceae</taxon>
        <taxon>Laribacter</taxon>
    </lineage>
</organism>
<dbReference type="NCBIfam" id="TIGR01297">
    <property type="entry name" value="CDF"/>
    <property type="match status" value="1"/>
</dbReference>
<dbReference type="OrthoDB" id="9806522at2"/>
<evidence type="ECO:0000256" key="1">
    <source>
        <dbReference type="ARBA" id="ARBA00004141"/>
    </source>
</evidence>
<protein>
    <submittedName>
        <fullName evidence="9">Cation diffusion facilitator family transporter</fullName>
    </submittedName>
</protein>
<dbReference type="FunFam" id="1.20.1510.10:FF:000006">
    <property type="entry name" value="Divalent cation efflux transporter"/>
    <property type="match status" value="1"/>
</dbReference>
<dbReference type="GO" id="GO:0008324">
    <property type="term" value="F:monoatomic cation transmembrane transporter activity"/>
    <property type="evidence" value="ECO:0007669"/>
    <property type="project" value="InterPro"/>
</dbReference>
<keyword evidence="6" id="KW-0472">Membrane</keyword>
<dbReference type="InterPro" id="IPR050291">
    <property type="entry name" value="CDF_Transporter"/>
</dbReference>
<evidence type="ECO:0000259" key="8">
    <source>
        <dbReference type="Pfam" id="PF16916"/>
    </source>
</evidence>
<evidence type="ECO:0000313" key="10">
    <source>
        <dbReference type="Proteomes" id="UP000197424"/>
    </source>
</evidence>
<evidence type="ECO:0000256" key="5">
    <source>
        <dbReference type="ARBA" id="ARBA00022989"/>
    </source>
</evidence>
<dbReference type="RefSeq" id="WP_088860988.1">
    <property type="nucleotide sequence ID" value="NZ_CP022115.1"/>
</dbReference>
<dbReference type="InterPro" id="IPR058533">
    <property type="entry name" value="Cation_efflux_TM"/>
</dbReference>
<proteinExistence type="inferred from homology"/>
<keyword evidence="5" id="KW-1133">Transmembrane helix</keyword>
<dbReference type="InterPro" id="IPR036837">
    <property type="entry name" value="Cation_efflux_CTD_sf"/>
</dbReference>
<reference evidence="10" key="1">
    <citation type="submission" date="2017-06" db="EMBL/GenBank/DDBJ databases">
        <title>Whole genome sequence of Laribacter hongkongensis LHGZ1.</title>
        <authorList>
            <person name="Chen D."/>
            <person name="Wu H."/>
            <person name="Chen J."/>
        </authorList>
    </citation>
    <scope>NUCLEOTIDE SEQUENCE [LARGE SCALE GENOMIC DNA]</scope>
    <source>
        <strain evidence="10">LHGZ1</strain>
    </source>
</reference>
<dbReference type="Gene3D" id="3.30.70.1350">
    <property type="entry name" value="Cation efflux protein, cytoplasmic domain"/>
    <property type="match status" value="1"/>
</dbReference>
<accession>A0A248LJR0</accession>
<dbReference type="InterPro" id="IPR002524">
    <property type="entry name" value="Cation_efflux"/>
</dbReference>
<dbReference type="SUPFAM" id="SSF160240">
    <property type="entry name" value="Cation efflux protein cytoplasmic domain-like"/>
    <property type="match status" value="1"/>
</dbReference>
<dbReference type="SUPFAM" id="SSF161111">
    <property type="entry name" value="Cation efflux protein transmembrane domain-like"/>
    <property type="match status" value="1"/>
</dbReference>
<dbReference type="PANTHER" id="PTHR43840">
    <property type="entry name" value="MITOCHONDRIAL METAL TRANSPORTER 1-RELATED"/>
    <property type="match status" value="1"/>
</dbReference>
<comment type="subcellular location">
    <subcellularLocation>
        <location evidence="1">Membrane</location>
        <topology evidence="1">Multi-pass membrane protein</topology>
    </subcellularLocation>
</comment>
<dbReference type="Pfam" id="PF16916">
    <property type="entry name" value="ZT_dimer"/>
    <property type="match status" value="1"/>
</dbReference>
<feature type="domain" description="Cation efflux protein transmembrane" evidence="7">
    <location>
        <begin position="22"/>
        <end position="215"/>
    </location>
</feature>
<dbReference type="Gene3D" id="1.20.1510.10">
    <property type="entry name" value="Cation efflux protein transmembrane domain"/>
    <property type="match status" value="1"/>
</dbReference>
<dbReference type="InterPro" id="IPR027469">
    <property type="entry name" value="Cation_efflux_TMD_sf"/>
</dbReference>
<evidence type="ECO:0000256" key="3">
    <source>
        <dbReference type="ARBA" id="ARBA00022448"/>
    </source>
</evidence>
<dbReference type="PANTHER" id="PTHR43840:SF15">
    <property type="entry name" value="MITOCHONDRIAL METAL TRANSPORTER 1-RELATED"/>
    <property type="match status" value="1"/>
</dbReference>
<dbReference type="Proteomes" id="UP000197424">
    <property type="component" value="Chromosome"/>
</dbReference>
<keyword evidence="4" id="KW-0812">Transmembrane</keyword>
<keyword evidence="3" id="KW-0813">Transport</keyword>
<name>A0A248LJR0_9NEIS</name>
<gene>
    <name evidence="9" type="ORF">LHGZ1_2061</name>
</gene>
<evidence type="ECO:0000256" key="2">
    <source>
        <dbReference type="ARBA" id="ARBA00008114"/>
    </source>
</evidence>
<feature type="domain" description="Cation efflux protein cytoplasmic" evidence="8">
    <location>
        <begin position="219"/>
        <end position="296"/>
    </location>
</feature>
<evidence type="ECO:0000259" key="7">
    <source>
        <dbReference type="Pfam" id="PF01545"/>
    </source>
</evidence>
<evidence type="ECO:0000256" key="6">
    <source>
        <dbReference type="ARBA" id="ARBA00023136"/>
    </source>
</evidence>
<evidence type="ECO:0000256" key="4">
    <source>
        <dbReference type="ARBA" id="ARBA00022692"/>
    </source>
</evidence>
<comment type="similarity">
    <text evidence="2">Belongs to the cation diffusion facilitator (CDF) transporter (TC 2.A.4) family.</text>
</comment>
<dbReference type="InterPro" id="IPR027470">
    <property type="entry name" value="Cation_efflux_CTD"/>
</dbReference>
<dbReference type="Pfam" id="PF01545">
    <property type="entry name" value="Cation_efflux"/>
    <property type="match status" value="1"/>
</dbReference>
<sequence length="400" mass="44264">MMSTATASESEIKRQAAKRSTMVSVWVNLFLTILQIIVGIFAKSQSLVADGIHSLSDLLADFVVLAANRISHRDADDDHPYGHARIETAASLVLGMLLLAVGAGMLWSAGVKITEPESIPDVSPIALWVALFTLVSKEGLFRYMLKIAQRVKSSMLVANAWHARSDAASSLVVAMGIAGNLMGYTFLDPLAAALVGFMVMRMGGKFSWDAISDLIDRGLEEQEVQAIRETLSEIPGVRDVHDMRTRRMGDYALVDVHLLVDGRISVSEGHHIAATARRRVMEQHRTLDVLVHIDPEDDHGHATHTCALPPRDRLMTVLQEMMGQDLSARIQVQLHYLNGSIELEATLDPASARSPEERQLIEQQLVDIIDHVREIRSVRILESRLLVEREDPRDLPPPHA</sequence>